<accession>A0ABR0N958</accession>
<evidence type="ECO:0000259" key="2">
    <source>
        <dbReference type="Pfam" id="PF23598"/>
    </source>
</evidence>
<dbReference type="InterPro" id="IPR032675">
    <property type="entry name" value="LRR_dom_sf"/>
</dbReference>
<keyword evidence="4" id="KW-1185">Reference proteome</keyword>
<protein>
    <recommendedName>
        <fullName evidence="2">Disease resistance R13L4/SHOC-2-like LRR domain-containing protein</fullName>
    </recommendedName>
</protein>
<dbReference type="Proteomes" id="UP001358586">
    <property type="component" value="Chromosome 11"/>
</dbReference>
<dbReference type="Gene3D" id="3.80.10.10">
    <property type="entry name" value="Ribonuclease Inhibitor"/>
    <property type="match status" value="1"/>
</dbReference>
<name>A0ABR0N958_GOSAR</name>
<dbReference type="PANTHER" id="PTHR47186:SF57">
    <property type="entry name" value="OS02G0478300 PROTEIN"/>
    <property type="match status" value="1"/>
</dbReference>
<feature type="domain" description="Disease resistance R13L4/SHOC-2-like LRR" evidence="2">
    <location>
        <begin position="3"/>
        <end position="323"/>
    </location>
</feature>
<organism evidence="3 4">
    <name type="scientific">Gossypium arboreum</name>
    <name type="common">Tree cotton</name>
    <name type="synonym">Gossypium nanking</name>
    <dbReference type="NCBI Taxonomy" id="29729"/>
    <lineage>
        <taxon>Eukaryota</taxon>
        <taxon>Viridiplantae</taxon>
        <taxon>Streptophyta</taxon>
        <taxon>Embryophyta</taxon>
        <taxon>Tracheophyta</taxon>
        <taxon>Spermatophyta</taxon>
        <taxon>Magnoliopsida</taxon>
        <taxon>eudicotyledons</taxon>
        <taxon>Gunneridae</taxon>
        <taxon>Pentapetalae</taxon>
        <taxon>rosids</taxon>
        <taxon>malvids</taxon>
        <taxon>Malvales</taxon>
        <taxon>Malvaceae</taxon>
        <taxon>Malvoideae</taxon>
        <taxon>Gossypium</taxon>
    </lineage>
</organism>
<reference evidence="3 4" key="1">
    <citation type="submission" date="2023-03" db="EMBL/GenBank/DDBJ databases">
        <title>WGS of Gossypium arboreum.</title>
        <authorList>
            <person name="Yu D."/>
        </authorList>
    </citation>
    <scope>NUCLEOTIDE SEQUENCE [LARGE SCALE GENOMIC DNA]</scope>
    <source>
        <tissue evidence="3">Leaf</tissue>
    </source>
</reference>
<keyword evidence="1" id="KW-0677">Repeat</keyword>
<comment type="caution">
    <text evidence="3">The sequence shown here is derived from an EMBL/GenBank/DDBJ whole genome shotgun (WGS) entry which is preliminary data.</text>
</comment>
<gene>
    <name evidence="3" type="ORF">PVK06_041469</name>
</gene>
<proteinExistence type="predicted"/>
<evidence type="ECO:0000313" key="3">
    <source>
        <dbReference type="EMBL" id="KAK5786823.1"/>
    </source>
</evidence>
<dbReference type="SUPFAM" id="SSF52058">
    <property type="entry name" value="L domain-like"/>
    <property type="match status" value="1"/>
</dbReference>
<dbReference type="EMBL" id="JARKNE010000011">
    <property type="protein sequence ID" value="KAK5786823.1"/>
    <property type="molecule type" value="Genomic_DNA"/>
</dbReference>
<evidence type="ECO:0000313" key="4">
    <source>
        <dbReference type="Proteomes" id="UP001358586"/>
    </source>
</evidence>
<dbReference type="InterPro" id="IPR055414">
    <property type="entry name" value="LRR_R13L4/SHOC2-like"/>
</dbReference>
<dbReference type="Pfam" id="PF23598">
    <property type="entry name" value="LRR_14"/>
    <property type="match status" value="1"/>
</dbReference>
<dbReference type="PANTHER" id="PTHR47186">
    <property type="entry name" value="LEUCINE-RICH REPEAT-CONTAINING PROTEIN 57"/>
    <property type="match status" value="1"/>
</dbReference>
<evidence type="ECO:0000256" key="1">
    <source>
        <dbReference type="ARBA" id="ARBA00022737"/>
    </source>
</evidence>
<sequence>MFNNFNFLRVLDYERGGYAGCKLPNDIGKLIHLRFLRLRGLEFDSLKLPSSLGNLRCLQTLDLRIINGLCSESVHIPNLLWRMQQLRHLYLPQQCSSKTKLKLGTLKNLQTLVNFNTKNCYVKDLINMTNLRELEIRGSFNIEDFNTEELDKNPPIIQSKYLHSLSIINDEGRIDPRHLAHLLLSCENISKLRLDVEIRRLPEYHYLSSNLAYIKLRRCKLEEDPMPTLEKLLYLRMLELHEEAFIVKEMFCCGQAFAKLESLSLKGLNNLEEWKVGEEAMASLQRLEIQKCRQLKKLPDGLRFISTLQELKIDSMPKTFKDKVEEGGEDFWKGRHVPSIIFHDCE</sequence>